<dbReference type="PANTHER" id="PTHR43461:SF1">
    <property type="entry name" value="TRANSMEMBRANE PROTEIN 256"/>
    <property type="match status" value="1"/>
</dbReference>
<protein>
    <submittedName>
        <fullName evidence="5">Uncharacterized protein</fullName>
    </submittedName>
</protein>
<dbReference type="AlphaFoldDB" id="A0A8K1FHA5"/>
<evidence type="ECO:0000256" key="1">
    <source>
        <dbReference type="ARBA" id="ARBA00004141"/>
    </source>
</evidence>
<evidence type="ECO:0000256" key="2">
    <source>
        <dbReference type="ARBA" id="ARBA00022692"/>
    </source>
</evidence>
<name>A0A8K1FHA5_PYTOL</name>
<dbReference type="Proteomes" id="UP000794436">
    <property type="component" value="Unassembled WGS sequence"/>
</dbReference>
<sequence length="101" mass="10734">MSVSATMESLTVASASIYWWKIGACSGATAVMCGAFGAHLLPALHQHYHLLHSVVLLTVPMSKHPSVSGGHFVAGFVAASTRSFSRARTNWALSHLLEASR</sequence>
<comment type="subcellular location">
    <subcellularLocation>
        <location evidence="1">Membrane</location>
        <topology evidence="1">Multi-pass membrane protein</topology>
    </subcellularLocation>
</comment>
<keyword evidence="4" id="KW-0472">Membrane</keyword>
<comment type="caution">
    <text evidence="5">The sequence shown here is derived from an EMBL/GenBank/DDBJ whole genome shotgun (WGS) entry which is preliminary data.</text>
</comment>
<gene>
    <name evidence="5" type="ORF">Poli38472_004606</name>
</gene>
<dbReference type="GO" id="GO:0016020">
    <property type="term" value="C:membrane"/>
    <property type="evidence" value="ECO:0007669"/>
    <property type="project" value="UniProtKB-SubCell"/>
</dbReference>
<keyword evidence="2" id="KW-0812">Transmembrane</keyword>
<evidence type="ECO:0000313" key="6">
    <source>
        <dbReference type="Proteomes" id="UP000794436"/>
    </source>
</evidence>
<dbReference type="OrthoDB" id="269173at2759"/>
<evidence type="ECO:0000256" key="3">
    <source>
        <dbReference type="ARBA" id="ARBA00022989"/>
    </source>
</evidence>
<keyword evidence="3" id="KW-1133">Transmembrane helix</keyword>
<dbReference type="InterPro" id="IPR006696">
    <property type="entry name" value="DUF423"/>
</dbReference>
<evidence type="ECO:0000313" key="5">
    <source>
        <dbReference type="EMBL" id="TMW59537.1"/>
    </source>
</evidence>
<organism evidence="5 6">
    <name type="scientific">Pythium oligandrum</name>
    <name type="common">Mycoparasitic fungus</name>
    <dbReference type="NCBI Taxonomy" id="41045"/>
    <lineage>
        <taxon>Eukaryota</taxon>
        <taxon>Sar</taxon>
        <taxon>Stramenopiles</taxon>
        <taxon>Oomycota</taxon>
        <taxon>Peronosporomycetes</taxon>
        <taxon>Pythiales</taxon>
        <taxon>Pythiaceae</taxon>
        <taxon>Pythium</taxon>
    </lineage>
</organism>
<dbReference type="EMBL" id="SPLM01000109">
    <property type="protein sequence ID" value="TMW59537.1"/>
    <property type="molecule type" value="Genomic_DNA"/>
</dbReference>
<dbReference type="PANTHER" id="PTHR43461">
    <property type="entry name" value="TRANSMEMBRANE PROTEIN 256"/>
    <property type="match status" value="1"/>
</dbReference>
<proteinExistence type="predicted"/>
<keyword evidence="6" id="KW-1185">Reference proteome</keyword>
<reference evidence="5" key="1">
    <citation type="submission" date="2019-03" db="EMBL/GenBank/DDBJ databases">
        <title>Long read genome sequence of the mycoparasitic Pythium oligandrum ATCC 38472 isolated from sugarbeet rhizosphere.</title>
        <authorList>
            <person name="Gaulin E."/>
        </authorList>
    </citation>
    <scope>NUCLEOTIDE SEQUENCE</scope>
    <source>
        <strain evidence="5">ATCC 38472_TT</strain>
    </source>
</reference>
<accession>A0A8K1FHA5</accession>
<evidence type="ECO:0000256" key="4">
    <source>
        <dbReference type="ARBA" id="ARBA00023136"/>
    </source>
</evidence>